<keyword evidence="8" id="KW-0443">Lipid metabolism</keyword>
<comment type="caution">
    <text evidence="13">The sequence shown here is derived from an EMBL/GenBank/DDBJ whole genome shotgun (WGS) entry which is preliminary data.</text>
</comment>
<organism evidence="13 14">
    <name type="scientific">Trapa incisa</name>
    <dbReference type="NCBI Taxonomy" id="236973"/>
    <lineage>
        <taxon>Eukaryota</taxon>
        <taxon>Viridiplantae</taxon>
        <taxon>Streptophyta</taxon>
        <taxon>Embryophyta</taxon>
        <taxon>Tracheophyta</taxon>
        <taxon>Spermatophyta</taxon>
        <taxon>Magnoliopsida</taxon>
        <taxon>eudicotyledons</taxon>
        <taxon>Gunneridae</taxon>
        <taxon>Pentapetalae</taxon>
        <taxon>rosids</taxon>
        <taxon>malvids</taxon>
        <taxon>Myrtales</taxon>
        <taxon>Lythraceae</taxon>
        <taxon>Trapa</taxon>
    </lineage>
</organism>
<feature type="transmembrane region" description="Helical" evidence="11">
    <location>
        <begin position="311"/>
        <end position="333"/>
    </location>
</feature>
<gene>
    <name evidence="13" type="ORF">SAY87_007641</name>
</gene>
<evidence type="ECO:0000256" key="9">
    <source>
        <dbReference type="ARBA" id="ARBA00023264"/>
    </source>
</evidence>
<dbReference type="PANTHER" id="PTHR15486:SF62">
    <property type="entry name" value="GLYCEROL-3-PHOSPHATE ACYLTRANSFERASE 2-RELATED"/>
    <property type="match status" value="1"/>
</dbReference>
<dbReference type="GO" id="GO:0008654">
    <property type="term" value="P:phospholipid biosynthetic process"/>
    <property type="evidence" value="ECO:0007669"/>
    <property type="project" value="UniProtKB-KW"/>
</dbReference>
<evidence type="ECO:0000256" key="4">
    <source>
        <dbReference type="ARBA" id="ARBA00022679"/>
    </source>
</evidence>
<evidence type="ECO:0000256" key="6">
    <source>
        <dbReference type="ARBA" id="ARBA00022989"/>
    </source>
</evidence>
<keyword evidence="5 11" id="KW-0812">Transmembrane</keyword>
<evidence type="ECO:0000256" key="3">
    <source>
        <dbReference type="ARBA" id="ARBA00022516"/>
    </source>
</evidence>
<accession>A0AAN7KER1</accession>
<keyword evidence="10" id="KW-0012">Acyltransferase</keyword>
<dbReference type="PANTHER" id="PTHR15486">
    <property type="entry name" value="ANCIENT UBIQUITOUS PROTEIN"/>
    <property type="match status" value="1"/>
</dbReference>
<dbReference type="Proteomes" id="UP001345219">
    <property type="component" value="Chromosome 7"/>
</dbReference>
<keyword evidence="14" id="KW-1185">Reference proteome</keyword>
<evidence type="ECO:0000313" key="14">
    <source>
        <dbReference type="Proteomes" id="UP001345219"/>
    </source>
</evidence>
<evidence type="ECO:0000259" key="12">
    <source>
        <dbReference type="SMART" id="SM00563"/>
    </source>
</evidence>
<reference evidence="13 14" key="1">
    <citation type="journal article" date="2023" name="Hortic Res">
        <title>Pangenome of water caltrop reveals structural variations and asymmetric subgenome divergence after allopolyploidization.</title>
        <authorList>
            <person name="Zhang X."/>
            <person name="Chen Y."/>
            <person name="Wang L."/>
            <person name="Yuan Y."/>
            <person name="Fang M."/>
            <person name="Shi L."/>
            <person name="Lu R."/>
            <person name="Comes H.P."/>
            <person name="Ma Y."/>
            <person name="Chen Y."/>
            <person name="Huang G."/>
            <person name="Zhou Y."/>
            <person name="Zheng Z."/>
            <person name="Qiu Y."/>
        </authorList>
    </citation>
    <scope>NUCLEOTIDE SEQUENCE [LARGE SCALE GENOMIC DNA]</scope>
    <source>
        <tissue evidence="13">Roots</tissue>
    </source>
</reference>
<dbReference type="SUPFAM" id="SSF69593">
    <property type="entry name" value="Glycerol-3-phosphate (1)-acyltransferase"/>
    <property type="match status" value="1"/>
</dbReference>
<dbReference type="Pfam" id="PF23270">
    <property type="entry name" value="HAD_RAM2_N"/>
    <property type="match status" value="1"/>
</dbReference>
<evidence type="ECO:0000256" key="10">
    <source>
        <dbReference type="ARBA" id="ARBA00023315"/>
    </source>
</evidence>
<keyword evidence="3" id="KW-0444">Lipid biosynthesis</keyword>
<evidence type="ECO:0000313" key="13">
    <source>
        <dbReference type="EMBL" id="KAK4765999.1"/>
    </source>
</evidence>
<evidence type="ECO:0000256" key="1">
    <source>
        <dbReference type="ARBA" id="ARBA00004141"/>
    </source>
</evidence>
<keyword evidence="9" id="KW-1208">Phospholipid metabolism</keyword>
<evidence type="ECO:0000256" key="11">
    <source>
        <dbReference type="SAM" id="Phobius"/>
    </source>
</evidence>
<feature type="domain" description="Phospholipid/glycerol acyltransferase" evidence="12">
    <location>
        <begin position="375"/>
        <end position="476"/>
    </location>
</feature>
<dbReference type="GO" id="GO:0016791">
    <property type="term" value="F:phosphatase activity"/>
    <property type="evidence" value="ECO:0007669"/>
    <property type="project" value="TreeGrafter"/>
</dbReference>
<dbReference type="AlphaFoldDB" id="A0AAN7KER1"/>
<dbReference type="GO" id="GO:0010143">
    <property type="term" value="P:cutin biosynthetic process"/>
    <property type="evidence" value="ECO:0007669"/>
    <property type="project" value="TreeGrafter"/>
</dbReference>
<dbReference type="GO" id="GO:0090447">
    <property type="term" value="F:glycerol-3-phosphate 2-O-acyltransferase activity"/>
    <property type="evidence" value="ECO:0007669"/>
    <property type="project" value="TreeGrafter"/>
</dbReference>
<evidence type="ECO:0000256" key="2">
    <source>
        <dbReference type="ARBA" id="ARBA00007937"/>
    </source>
</evidence>
<protein>
    <recommendedName>
        <fullName evidence="12">Phospholipid/glycerol acyltransferase domain-containing protein</fullName>
    </recommendedName>
</protein>
<keyword evidence="6 11" id="KW-1133">Transmembrane helix</keyword>
<dbReference type="InterPro" id="IPR056462">
    <property type="entry name" value="HAD_RAM2/GPAT1-8"/>
</dbReference>
<dbReference type="SMART" id="SM00563">
    <property type="entry name" value="PlsC"/>
    <property type="match status" value="1"/>
</dbReference>
<keyword evidence="7 11" id="KW-0472">Membrane</keyword>
<dbReference type="EMBL" id="JAXIOK010000007">
    <property type="protein sequence ID" value="KAK4765999.1"/>
    <property type="molecule type" value="Genomic_DNA"/>
</dbReference>
<keyword evidence="4" id="KW-0808">Transferase</keyword>
<dbReference type="GO" id="GO:0016020">
    <property type="term" value="C:membrane"/>
    <property type="evidence" value="ECO:0007669"/>
    <property type="project" value="UniProtKB-SubCell"/>
</dbReference>
<evidence type="ECO:0000256" key="7">
    <source>
        <dbReference type="ARBA" id="ARBA00023136"/>
    </source>
</evidence>
<dbReference type="Pfam" id="PF01553">
    <property type="entry name" value="Acyltransferase"/>
    <property type="match status" value="1"/>
</dbReference>
<comment type="subcellular location">
    <subcellularLocation>
        <location evidence="1">Membrane</location>
        <topology evidence="1">Multi-pass membrane protein</topology>
    </subcellularLocation>
</comment>
<dbReference type="CDD" id="cd06551">
    <property type="entry name" value="LPLAT"/>
    <property type="match status" value="1"/>
</dbReference>
<sequence>MCTESKKSKKRVNGRRAHQLTEWANIGSGGAWLSPQRASSLMILFGKPRRRNTRGLHRSGSNAPHSRYQMFSFINFMNMDLTNRTVVFDLEGALLRSSSPFPYFMIVAFEAGSFVRALLLLLSYPLVAFLSDESGLKVMAFVSFFGVKAWGIRVGNAVLPKFLLEDVGLEGFEMLRRSEKKVVVSSLPQVMIEGFARQYLEVDAVMGREMRVLCGRFLGVMEKKQLLKRSGSAVVAAINGGGEMLNGLREDAIGVSSFKKTLVHHHIFSHCKEIYVVGRADKRSFRQLPRQEAPKPVIFHDGRLAFRPAPLATVSLFVWAPFGILLSILRMAIGLTLPYGLSIPILGFSGLQHTVWKLTPGAAVDTPEGKSVKGRLYVCNHRTLLDPLYLSFSLKKELTAVTYSLSRVSEILAPIRTVRLSRDRVKDGMMMESLLRRGDLVVCPEGTTCREPYLLRFSPLFTEMSNEIVPVAVDTSEAWFHGTTAGGLKCFDPLFFFLNPNPSYELRFLEKVSGLSMADHCSDERSRFDVANDVQSRIGRALGFECTGLTRKDKYMILVGNEGIVGNKK</sequence>
<comment type="similarity">
    <text evidence="2">Belongs to the GPAT/DAPAT family.</text>
</comment>
<evidence type="ECO:0000256" key="8">
    <source>
        <dbReference type="ARBA" id="ARBA00023209"/>
    </source>
</evidence>
<proteinExistence type="inferred from homology"/>
<name>A0AAN7KER1_9MYRT</name>
<evidence type="ECO:0000256" key="5">
    <source>
        <dbReference type="ARBA" id="ARBA00022692"/>
    </source>
</evidence>
<keyword evidence="8" id="KW-0594">Phospholipid biosynthesis</keyword>
<dbReference type="InterPro" id="IPR002123">
    <property type="entry name" value="Plipid/glycerol_acylTrfase"/>
</dbReference>